<protein>
    <submittedName>
        <fullName evidence="2">MucR family transcriptional regulator</fullName>
    </submittedName>
</protein>
<sequence>MASLMEMVADIVSAHASANQMSSDDLLAELQKVHSTLKALESGTPAEGISAEAKPALTIKQAFKKDEVICMICGKGGFKTLTRHLNMAHGLKPGQYRKQFNIPSSQSLSAKNYSESRRQAALDRGLGDNLAKARKVRAEKIAAAKAPAKTAKAVKAAKPAKPVKVTTAVRKSAVKAK</sequence>
<evidence type="ECO:0000313" key="2">
    <source>
        <dbReference type="EMBL" id="KAB0669029.1"/>
    </source>
</evidence>
<proteinExistence type="inferred from homology"/>
<dbReference type="RefSeq" id="WP_151157660.1">
    <property type="nucleotide sequence ID" value="NZ_VZRA01000004.1"/>
</dbReference>
<gene>
    <name evidence="2" type="ORF">F6V30_14425</name>
</gene>
<organism evidence="2 3">
    <name type="scientific">Oryzomonas sagensis</name>
    <dbReference type="NCBI Taxonomy" id="2603857"/>
    <lineage>
        <taxon>Bacteria</taxon>
        <taxon>Pseudomonadati</taxon>
        <taxon>Thermodesulfobacteriota</taxon>
        <taxon>Desulfuromonadia</taxon>
        <taxon>Geobacterales</taxon>
        <taxon>Geobacteraceae</taxon>
        <taxon>Oryzomonas</taxon>
    </lineage>
</organism>
<dbReference type="Pfam" id="PF05443">
    <property type="entry name" value="ROS_MUCR"/>
    <property type="match status" value="1"/>
</dbReference>
<name>A0ABQ6TLG7_9BACT</name>
<reference evidence="2 3" key="1">
    <citation type="journal article" date="2020" name="Microorganisms">
        <title>Description of Three Novel Members in the Family Geobacteraceae, Oryzomonas japonicum gen. nov., sp. nov., Oryzomonas sagensis sp. nov., and Oryzomonas ruber sp. nov.</title>
        <authorList>
            <person name="Xu Z."/>
            <person name="Masuda Y."/>
            <person name="Hayakawa C."/>
            <person name="Ushijima N."/>
            <person name="Kawano K."/>
            <person name="Shiratori Y."/>
            <person name="Senoo K."/>
            <person name="Itoh H."/>
        </authorList>
    </citation>
    <scope>NUCLEOTIDE SEQUENCE [LARGE SCALE GENOMIC DNA]</scope>
    <source>
        <strain evidence="2 3">Red100</strain>
    </source>
</reference>
<evidence type="ECO:0000256" key="1">
    <source>
        <dbReference type="ARBA" id="ARBA00007031"/>
    </source>
</evidence>
<dbReference type="Proteomes" id="UP000798046">
    <property type="component" value="Unassembled WGS sequence"/>
</dbReference>
<dbReference type="InterPro" id="IPR008807">
    <property type="entry name" value="ROS_MUCR"/>
</dbReference>
<dbReference type="Gene3D" id="1.10.10.1550">
    <property type="entry name" value="ROS/MUCR transcriptional regulator protein"/>
    <property type="match status" value="1"/>
</dbReference>
<evidence type="ECO:0000313" key="3">
    <source>
        <dbReference type="Proteomes" id="UP000798046"/>
    </source>
</evidence>
<keyword evidence="3" id="KW-1185">Reference proteome</keyword>
<accession>A0ABQ6TLG7</accession>
<dbReference type="InterPro" id="IPR041920">
    <property type="entry name" value="ROS/MUCR_sf"/>
</dbReference>
<comment type="similarity">
    <text evidence="1">Belongs to the ros/MucR family.</text>
</comment>
<comment type="caution">
    <text evidence="2">The sequence shown here is derived from an EMBL/GenBank/DDBJ whole genome shotgun (WGS) entry which is preliminary data.</text>
</comment>
<dbReference type="EMBL" id="VZRA01000004">
    <property type="protein sequence ID" value="KAB0669029.1"/>
    <property type="molecule type" value="Genomic_DNA"/>
</dbReference>